<dbReference type="EMBL" id="PDZR01000015">
    <property type="protein sequence ID" value="PNG25512.1"/>
    <property type="molecule type" value="Genomic_DNA"/>
</dbReference>
<name>A0A2J7TFH3_METSI</name>
<evidence type="ECO:0000313" key="1">
    <source>
        <dbReference type="EMBL" id="PNG25512.1"/>
    </source>
</evidence>
<dbReference type="Proteomes" id="UP000236286">
    <property type="component" value="Unassembled WGS sequence"/>
</dbReference>
<sequence>MRPASETIRLGAREWSIRPLNLRQVQEIEPILIAGASEAKGNISAAMAIVAIALKRDNAEAASALGDVEATAPEIAAAMATVLRLGGFLPAAEGDCAPGEV</sequence>
<comment type="caution">
    <text evidence="1">The sequence shown here is derived from an EMBL/GenBank/DDBJ whole genome shotgun (WGS) entry which is preliminary data.</text>
</comment>
<dbReference type="RefSeq" id="WP_102844250.1">
    <property type="nucleotide sequence ID" value="NZ_PDZR01000015.1"/>
</dbReference>
<dbReference type="AlphaFoldDB" id="A0A2J7TFH3"/>
<protein>
    <submittedName>
        <fullName evidence="1">Uncharacterized protein</fullName>
    </submittedName>
</protein>
<dbReference type="OrthoDB" id="8449925at2"/>
<proteinExistence type="predicted"/>
<gene>
    <name evidence="1" type="ORF">CR492_13425</name>
</gene>
<accession>A0A2J7TFH3</accession>
<evidence type="ECO:0000313" key="2">
    <source>
        <dbReference type="Proteomes" id="UP000236286"/>
    </source>
</evidence>
<reference evidence="1 2" key="1">
    <citation type="submission" date="2017-10" db="EMBL/GenBank/DDBJ databases">
        <title>Genome announcement of Methylocella silvestris TVC from permafrost.</title>
        <authorList>
            <person name="Wang J."/>
            <person name="Geng K."/>
            <person name="Ul-Haque F."/>
            <person name="Crombie A.T."/>
            <person name="Street L.E."/>
            <person name="Wookey P.A."/>
            <person name="Murrell J.C."/>
            <person name="Pratscher J."/>
        </authorList>
    </citation>
    <scope>NUCLEOTIDE SEQUENCE [LARGE SCALE GENOMIC DNA]</scope>
    <source>
        <strain evidence="1 2">TVC</strain>
    </source>
</reference>
<organism evidence="1 2">
    <name type="scientific">Methylocella silvestris</name>
    <dbReference type="NCBI Taxonomy" id="199596"/>
    <lineage>
        <taxon>Bacteria</taxon>
        <taxon>Pseudomonadati</taxon>
        <taxon>Pseudomonadota</taxon>
        <taxon>Alphaproteobacteria</taxon>
        <taxon>Hyphomicrobiales</taxon>
        <taxon>Beijerinckiaceae</taxon>
        <taxon>Methylocella</taxon>
    </lineage>
</organism>